<keyword evidence="4" id="KW-1185">Reference proteome</keyword>
<proteinExistence type="predicted"/>
<dbReference type="OrthoDB" id="10264738at2759"/>
<accession>A0A7J9HLJ8</accession>
<comment type="caution">
    <text evidence="3">The sequence shown here is derived from an EMBL/GenBank/DDBJ whole genome shotgun (WGS) entry which is preliminary data.</text>
</comment>
<protein>
    <recommendedName>
        <fullName evidence="2">PPM-type phosphatase domain-containing protein</fullName>
    </recommendedName>
</protein>
<dbReference type="AlphaFoldDB" id="A0A7J9HLJ8"/>
<feature type="domain" description="PPM-type phosphatase" evidence="2">
    <location>
        <begin position="1"/>
        <end position="55"/>
    </location>
</feature>
<gene>
    <name evidence="3" type="ORF">Gohar_002666</name>
</gene>
<feature type="region of interest" description="Disordered" evidence="1">
    <location>
        <begin position="1"/>
        <end position="27"/>
    </location>
</feature>
<evidence type="ECO:0000259" key="2">
    <source>
        <dbReference type="PROSITE" id="PS51746"/>
    </source>
</evidence>
<dbReference type="InterPro" id="IPR001932">
    <property type="entry name" value="PPM-type_phosphatase-like_dom"/>
</dbReference>
<dbReference type="EMBL" id="JABFAD010000010">
    <property type="protein sequence ID" value="MBA0810701.1"/>
    <property type="molecule type" value="Genomic_DNA"/>
</dbReference>
<evidence type="ECO:0000256" key="1">
    <source>
        <dbReference type="SAM" id="MobiDB-lite"/>
    </source>
</evidence>
<evidence type="ECO:0000313" key="4">
    <source>
        <dbReference type="Proteomes" id="UP000593560"/>
    </source>
</evidence>
<name>A0A7J9HLJ8_9ROSI</name>
<dbReference type="PROSITE" id="PS51746">
    <property type="entry name" value="PPM_2"/>
    <property type="match status" value="1"/>
</dbReference>
<dbReference type="Gene3D" id="3.60.40.10">
    <property type="entry name" value="PPM-type phosphatase domain"/>
    <property type="match status" value="1"/>
</dbReference>
<feature type="non-terminal residue" evidence="3">
    <location>
        <position position="55"/>
    </location>
</feature>
<evidence type="ECO:0000313" key="3">
    <source>
        <dbReference type="EMBL" id="MBA0810701.1"/>
    </source>
</evidence>
<sequence length="55" mass="5793">MPADAYNHTDSEFLKSENNQNRDAGSTASTAILVGDRLLVANVGDSRAVICRGGN</sequence>
<dbReference type="InterPro" id="IPR036457">
    <property type="entry name" value="PPM-type-like_dom_sf"/>
</dbReference>
<dbReference type="Pfam" id="PF00481">
    <property type="entry name" value="PP2C"/>
    <property type="match status" value="1"/>
</dbReference>
<dbReference type="SUPFAM" id="SSF81606">
    <property type="entry name" value="PP2C-like"/>
    <property type="match status" value="1"/>
</dbReference>
<reference evidence="3 4" key="1">
    <citation type="journal article" date="2019" name="Genome Biol. Evol.">
        <title>Insights into the evolution of the New World diploid cottons (Gossypium, subgenus Houzingenia) based on genome sequencing.</title>
        <authorList>
            <person name="Grover C.E."/>
            <person name="Arick M.A. 2nd"/>
            <person name="Thrash A."/>
            <person name="Conover J.L."/>
            <person name="Sanders W.S."/>
            <person name="Peterson D.G."/>
            <person name="Frelichowski J.E."/>
            <person name="Scheffler J.A."/>
            <person name="Scheffler B.E."/>
            <person name="Wendel J.F."/>
        </authorList>
    </citation>
    <scope>NUCLEOTIDE SEQUENCE [LARGE SCALE GENOMIC DNA]</scope>
    <source>
        <strain evidence="3">0</strain>
        <tissue evidence="3">Leaf</tissue>
    </source>
</reference>
<dbReference type="Proteomes" id="UP000593560">
    <property type="component" value="Unassembled WGS sequence"/>
</dbReference>
<feature type="compositionally biased region" description="Polar residues" evidence="1">
    <location>
        <begin position="16"/>
        <end position="27"/>
    </location>
</feature>
<organism evidence="3 4">
    <name type="scientific">Gossypium harknessii</name>
    <dbReference type="NCBI Taxonomy" id="34285"/>
    <lineage>
        <taxon>Eukaryota</taxon>
        <taxon>Viridiplantae</taxon>
        <taxon>Streptophyta</taxon>
        <taxon>Embryophyta</taxon>
        <taxon>Tracheophyta</taxon>
        <taxon>Spermatophyta</taxon>
        <taxon>Magnoliopsida</taxon>
        <taxon>eudicotyledons</taxon>
        <taxon>Gunneridae</taxon>
        <taxon>Pentapetalae</taxon>
        <taxon>rosids</taxon>
        <taxon>malvids</taxon>
        <taxon>Malvales</taxon>
        <taxon>Malvaceae</taxon>
        <taxon>Malvoideae</taxon>
        <taxon>Gossypium</taxon>
    </lineage>
</organism>